<reference evidence="14" key="2">
    <citation type="submission" date="2025-09" db="UniProtKB">
        <authorList>
            <consortium name="Ensembl"/>
        </authorList>
    </citation>
    <scope>IDENTIFICATION</scope>
</reference>
<keyword evidence="6" id="KW-0132">Cell division</keyword>
<dbReference type="SMART" id="SM00385">
    <property type="entry name" value="CYCLIN"/>
    <property type="match status" value="1"/>
</dbReference>
<evidence type="ECO:0000313" key="14">
    <source>
        <dbReference type="Ensembl" id="ENSABRP00000010755.1"/>
    </source>
</evidence>
<keyword evidence="7" id="KW-0832">Ubl conjugation</keyword>
<comment type="subcellular location">
    <subcellularLocation>
        <location evidence="2">Cytoplasm</location>
    </subcellularLocation>
    <subcellularLocation>
        <location evidence="1">Nucleus</location>
    </subcellularLocation>
</comment>
<dbReference type="GeneTree" id="ENSGT00940000155180"/>
<sequence length="507" mass="55771">MHVGAAPEQLFPPREPPARRGLPQRPHKVDAFFQPAALPGEKEGDLFGNMELLCCEVDPMRRALPDPNLLYDDRVLHNLLTIEERYLPQCSYFKCVQKDIQPFMRRMVATWMLEVCEEQKCEEEVFPLAMNYLDRFLAVVPTRKCHLQLLGAVCMFLASKLKETIPLTAEKLCIYTDNSIKPQELLVSSPLPPSAHPSSASALALTAVPFPLPLFHSRPPLLPPQPPPRSPLFKIMLFTFFFFFHSTRSPELSKVLRDTRVMERGRPKPASAPCPRAGGCRRWRRGSRPPLPQLLPPHLLHPPVQFPGAARLLLLLLPHFPGGAPAPRVCLPRGGGAAAGGPARPGAARHGSARHGAAAPPGGRHAAPGMTSPLEPLPGGPREGAGRERKGGRSRIWGPVATLARPCSGGALRLAARLAQLQAAGCWCAIRGARCRAADERWVRALRLWSWEAVGWFVRGWWPGGSRQGRWWGGSSTHEWKGLGAGEFKPDTGKAETKRITIIQGNT</sequence>
<name>A0A8B9BWX2_9AVES</name>
<dbReference type="SUPFAM" id="SSF47954">
    <property type="entry name" value="Cyclin-like"/>
    <property type="match status" value="1"/>
</dbReference>
<evidence type="ECO:0000256" key="3">
    <source>
        <dbReference type="ARBA" id="ARBA00009065"/>
    </source>
</evidence>
<reference evidence="14" key="1">
    <citation type="submission" date="2025-08" db="UniProtKB">
        <authorList>
            <consortium name="Ensembl"/>
        </authorList>
    </citation>
    <scope>IDENTIFICATION</scope>
</reference>
<dbReference type="PROSITE" id="PS00292">
    <property type="entry name" value="CYCLINS"/>
    <property type="match status" value="1"/>
</dbReference>
<evidence type="ECO:0000256" key="1">
    <source>
        <dbReference type="ARBA" id="ARBA00004123"/>
    </source>
</evidence>
<feature type="region of interest" description="Disordered" evidence="12">
    <location>
        <begin position="1"/>
        <end position="25"/>
    </location>
</feature>
<evidence type="ECO:0000256" key="7">
    <source>
        <dbReference type="ARBA" id="ARBA00022843"/>
    </source>
</evidence>
<dbReference type="CDD" id="cd20574">
    <property type="entry name" value="CYCLIN_CCND2_rpt1"/>
    <property type="match status" value="1"/>
</dbReference>
<dbReference type="Gene3D" id="1.10.472.10">
    <property type="entry name" value="Cyclin-like"/>
    <property type="match status" value="1"/>
</dbReference>
<evidence type="ECO:0000256" key="2">
    <source>
        <dbReference type="ARBA" id="ARBA00004496"/>
    </source>
</evidence>
<comment type="similarity">
    <text evidence="3">Belongs to the cyclin family. Cyclin D subfamily.</text>
</comment>
<evidence type="ECO:0000256" key="8">
    <source>
        <dbReference type="ARBA" id="ARBA00023127"/>
    </source>
</evidence>
<dbReference type="AlphaFoldDB" id="A0A8B9BWX2"/>
<feature type="region of interest" description="Disordered" evidence="12">
    <location>
        <begin position="264"/>
        <end position="285"/>
    </location>
</feature>
<organism evidence="14 15">
    <name type="scientific">Anser brachyrhynchus</name>
    <name type="common">Pink-footed goose</name>
    <dbReference type="NCBI Taxonomy" id="132585"/>
    <lineage>
        <taxon>Eukaryota</taxon>
        <taxon>Metazoa</taxon>
        <taxon>Chordata</taxon>
        <taxon>Craniata</taxon>
        <taxon>Vertebrata</taxon>
        <taxon>Euteleostomi</taxon>
        <taxon>Archelosauria</taxon>
        <taxon>Archosauria</taxon>
        <taxon>Dinosauria</taxon>
        <taxon>Saurischia</taxon>
        <taxon>Theropoda</taxon>
        <taxon>Coelurosauria</taxon>
        <taxon>Aves</taxon>
        <taxon>Neognathae</taxon>
        <taxon>Galloanserae</taxon>
        <taxon>Anseriformes</taxon>
        <taxon>Anatidae</taxon>
        <taxon>Anserinae</taxon>
        <taxon>Anser</taxon>
    </lineage>
</organism>
<feature type="compositionally biased region" description="Low complexity" evidence="12">
    <location>
        <begin position="340"/>
        <end position="369"/>
    </location>
</feature>
<evidence type="ECO:0000256" key="9">
    <source>
        <dbReference type="ARBA" id="ARBA00023242"/>
    </source>
</evidence>
<evidence type="ECO:0000259" key="13">
    <source>
        <dbReference type="SMART" id="SM00385"/>
    </source>
</evidence>
<dbReference type="PANTHER" id="PTHR10177">
    <property type="entry name" value="CYCLINS"/>
    <property type="match status" value="1"/>
</dbReference>
<keyword evidence="5" id="KW-0597">Phosphoprotein</keyword>
<evidence type="ECO:0000256" key="5">
    <source>
        <dbReference type="ARBA" id="ARBA00022553"/>
    </source>
</evidence>
<dbReference type="Ensembl" id="ENSABRT00000015378.1">
    <property type="protein sequence ID" value="ENSABRP00000010755.1"/>
    <property type="gene ID" value="ENSABRG00000009674.1"/>
</dbReference>
<evidence type="ECO:0000256" key="4">
    <source>
        <dbReference type="ARBA" id="ARBA00022490"/>
    </source>
</evidence>
<dbReference type="GO" id="GO:0005737">
    <property type="term" value="C:cytoplasm"/>
    <property type="evidence" value="ECO:0007669"/>
    <property type="project" value="UniProtKB-SubCell"/>
</dbReference>
<evidence type="ECO:0000313" key="15">
    <source>
        <dbReference type="Proteomes" id="UP000694426"/>
    </source>
</evidence>
<dbReference type="FunFam" id="1.10.472.10:FF:000120">
    <property type="entry name" value="G1/S-specific cyclin-D1"/>
    <property type="match status" value="1"/>
</dbReference>
<dbReference type="InterPro" id="IPR039361">
    <property type="entry name" value="Cyclin"/>
</dbReference>
<evidence type="ECO:0000256" key="11">
    <source>
        <dbReference type="RuleBase" id="RU000383"/>
    </source>
</evidence>
<dbReference type="Proteomes" id="UP000694426">
    <property type="component" value="Unplaced"/>
</dbReference>
<dbReference type="GO" id="GO:0005634">
    <property type="term" value="C:nucleus"/>
    <property type="evidence" value="ECO:0007669"/>
    <property type="project" value="UniProtKB-SubCell"/>
</dbReference>
<keyword evidence="8 11" id="KW-0195">Cyclin</keyword>
<keyword evidence="10" id="KW-0131">Cell cycle</keyword>
<evidence type="ECO:0000256" key="6">
    <source>
        <dbReference type="ARBA" id="ARBA00022618"/>
    </source>
</evidence>
<keyword evidence="15" id="KW-1185">Reference proteome</keyword>
<keyword evidence="9" id="KW-0539">Nucleus</keyword>
<evidence type="ECO:0000256" key="12">
    <source>
        <dbReference type="SAM" id="MobiDB-lite"/>
    </source>
</evidence>
<dbReference type="InterPro" id="IPR013763">
    <property type="entry name" value="Cyclin-like_dom"/>
</dbReference>
<accession>A0A8B9BWX2</accession>
<dbReference type="Pfam" id="PF00134">
    <property type="entry name" value="Cyclin_N"/>
    <property type="match status" value="1"/>
</dbReference>
<dbReference type="InterPro" id="IPR006671">
    <property type="entry name" value="Cyclin_N"/>
</dbReference>
<evidence type="ECO:0000256" key="10">
    <source>
        <dbReference type="ARBA" id="ARBA00023306"/>
    </source>
</evidence>
<protein>
    <submittedName>
        <fullName evidence="14">Cyclin D2</fullName>
    </submittedName>
</protein>
<dbReference type="GO" id="GO:0051301">
    <property type="term" value="P:cell division"/>
    <property type="evidence" value="ECO:0007669"/>
    <property type="project" value="UniProtKB-KW"/>
</dbReference>
<proteinExistence type="inferred from homology"/>
<keyword evidence="4" id="KW-0963">Cytoplasm</keyword>
<gene>
    <name evidence="14" type="primary">CCND2</name>
</gene>
<feature type="region of interest" description="Disordered" evidence="12">
    <location>
        <begin position="336"/>
        <end position="393"/>
    </location>
</feature>
<dbReference type="InterPro" id="IPR048258">
    <property type="entry name" value="Cyclins_cyclin-box"/>
</dbReference>
<feature type="domain" description="Cyclin-like" evidence="13">
    <location>
        <begin position="110"/>
        <end position="189"/>
    </location>
</feature>
<dbReference type="InterPro" id="IPR036915">
    <property type="entry name" value="Cyclin-like_sf"/>
</dbReference>